<gene>
    <name evidence="2" type="ordered locus">Halhy_5218</name>
</gene>
<dbReference type="RefSeq" id="WP_013767579.1">
    <property type="nucleotide sequence ID" value="NC_015510.1"/>
</dbReference>
<dbReference type="Gene3D" id="3.10.180.10">
    <property type="entry name" value="2,3-Dihydroxybiphenyl 1,2-Dioxygenase, domain 1"/>
    <property type="match status" value="2"/>
</dbReference>
<reference evidence="2 3" key="1">
    <citation type="journal article" date="2011" name="Stand. Genomic Sci.">
        <title>Complete genome sequence of Haliscomenobacter hydrossis type strain (O).</title>
        <authorList>
            <consortium name="US DOE Joint Genome Institute (JGI-PGF)"/>
            <person name="Daligault H."/>
            <person name="Lapidus A."/>
            <person name="Zeytun A."/>
            <person name="Nolan M."/>
            <person name="Lucas S."/>
            <person name="Del Rio T.G."/>
            <person name="Tice H."/>
            <person name="Cheng J.F."/>
            <person name="Tapia R."/>
            <person name="Han C."/>
            <person name="Goodwin L."/>
            <person name="Pitluck S."/>
            <person name="Liolios K."/>
            <person name="Pagani I."/>
            <person name="Ivanova N."/>
            <person name="Huntemann M."/>
            <person name="Mavromatis K."/>
            <person name="Mikhailova N."/>
            <person name="Pati A."/>
            <person name="Chen A."/>
            <person name="Palaniappan K."/>
            <person name="Land M."/>
            <person name="Hauser L."/>
            <person name="Brambilla E.M."/>
            <person name="Rohde M."/>
            <person name="Verbarg S."/>
            <person name="Goker M."/>
            <person name="Bristow J."/>
            <person name="Eisen J.A."/>
            <person name="Markowitz V."/>
            <person name="Hugenholtz P."/>
            <person name="Kyrpides N.C."/>
            <person name="Klenk H.P."/>
            <person name="Woyke T."/>
        </authorList>
    </citation>
    <scope>NUCLEOTIDE SEQUENCE [LARGE SCALE GENOMIC DNA]</scope>
    <source>
        <strain evidence="3">ATCC 27775 / DSM 1100 / LMG 10767 / O</strain>
    </source>
</reference>
<dbReference type="InterPro" id="IPR029068">
    <property type="entry name" value="Glyas_Bleomycin-R_OHBP_Dase"/>
</dbReference>
<dbReference type="SUPFAM" id="SSF54593">
    <property type="entry name" value="Glyoxalase/Bleomycin resistance protein/Dihydroxybiphenyl dioxygenase"/>
    <property type="match status" value="1"/>
</dbReference>
<dbReference type="PANTHER" id="PTHR36110:SF4">
    <property type="entry name" value="RING-CLEAVING DIOXYGENASE MHQA-RELATED"/>
    <property type="match status" value="1"/>
</dbReference>
<dbReference type="InterPro" id="IPR004360">
    <property type="entry name" value="Glyas_Fos-R_dOase_dom"/>
</dbReference>
<proteinExistence type="predicted"/>
<evidence type="ECO:0000313" key="2">
    <source>
        <dbReference type="EMBL" id="AEE53044.1"/>
    </source>
</evidence>
<evidence type="ECO:0000313" key="3">
    <source>
        <dbReference type="Proteomes" id="UP000008461"/>
    </source>
</evidence>
<evidence type="ECO:0000259" key="1">
    <source>
        <dbReference type="PROSITE" id="PS51819"/>
    </source>
</evidence>
<dbReference type="InterPro" id="IPR052537">
    <property type="entry name" value="Extradiol_RC_dioxygenase"/>
</dbReference>
<protein>
    <submittedName>
        <fullName evidence="2">Glyoxalase/bleomycin resistance protein/dioxygenase</fullName>
    </submittedName>
</protein>
<accession>F4L5Y4</accession>
<feature type="domain" description="VOC" evidence="1">
    <location>
        <begin position="9"/>
        <end position="136"/>
    </location>
</feature>
<dbReference type="AlphaFoldDB" id="F4L5Y4"/>
<sequence>MDTKQLIKGIHHVTATVNDAQEDYHFYTRTLGMRLVKKTVNFDNIRVYHFYYADRMGTPGTIFTTFPYKGQPKVKTGEEGTGMIIATALSVPSSALAFWDQRLREKGTKVTHGERFGQPYLWFRDPADLQIELIGDSTDTRAAWLNSEEPAITEATAIRGIHHVTLSIAPEHWDKMIEFLSTDMNMSIAAQENNRIRFDVNGGGAGNYLEIRKDAHAQPGKNGIGTVHHVAWKVTDDEALMAMHARVTELGFAPTEMKDRKYFHSIYFKPYAGMWFEIATMQPGFAIDEPEAELGNKLLLPEWEEVKRAEIEAALPQLS</sequence>
<dbReference type="eggNOG" id="COG0346">
    <property type="taxonomic scope" value="Bacteria"/>
</dbReference>
<feature type="domain" description="VOC" evidence="1">
    <location>
        <begin position="160"/>
        <end position="281"/>
    </location>
</feature>
<dbReference type="PROSITE" id="PS51819">
    <property type="entry name" value="VOC"/>
    <property type="match status" value="2"/>
</dbReference>
<keyword evidence="3" id="KW-1185">Reference proteome</keyword>
<dbReference type="EMBL" id="CP002691">
    <property type="protein sequence ID" value="AEE53044.1"/>
    <property type="molecule type" value="Genomic_DNA"/>
</dbReference>
<dbReference type="HOGENOM" id="CLU_057821_0_0_10"/>
<dbReference type="OrthoDB" id="9785698at2"/>
<name>F4L5Y4_HALH1</name>
<organism evidence="2 3">
    <name type="scientific">Haliscomenobacter hydrossis (strain ATCC 27775 / DSM 1100 / LMG 10767 / O)</name>
    <dbReference type="NCBI Taxonomy" id="760192"/>
    <lineage>
        <taxon>Bacteria</taxon>
        <taxon>Pseudomonadati</taxon>
        <taxon>Bacteroidota</taxon>
        <taxon>Saprospiria</taxon>
        <taxon>Saprospirales</taxon>
        <taxon>Haliscomenobacteraceae</taxon>
        <taxon>Haliscomenobacter</taxon>
    </lineage>
</organism>
<dbReference type="Proteomes" id="UP000008461">
    <property type="component" value="Chromosome"/>
</dbReference>
<dbReference type="PANTHER" id="PTHR36110">
    <property type="entry name" value="RING-CLEAVING DIOXYGENASE MHQE-RELATED"/>
    <property type="match status" value="1"/>
</dbReference>
<dbReference type="InterPro" id="IPR037523">
    <property type="entry name" value="VOC_core"/>
</dbReference>
<dbReference type="Pfam" id="PF00903">
    <property type="entry name" value="Glyoxalase"/>
    <property type="match status" value="1"/>
</dbReference>
<dbReference type="KEGG" id="hhy:Halhy_5218"/>
<dbReference type="STRING" id="760192.Halhy_5218"/>
<reference key="2">
    <citation type="submission" date="2011-04" db="EMBL/GenBank/DDBJ databases">
        <title>Complete sequence of chromosome of Haliscomenobacter hydrossis DSM 1100.</title>
        <authorList>
            <consortium name="US DOE Joint Genome Institute (JGI-PGF)"/>
            <person name="Lucas S."/>
            <person name="Han J."/>
            <person name="Lapidus A."/>
            <person name="Bruce D."/>
            <person name="Goodwin L."/>
            <person name="Pitluck S."/>
            <person name="Peters L."/>
            <person name="Kyrpides N."/>
            <person name="Mavromatis K."/>
            <person name="Ivanova N."/>
            <person name="Ovchinnikova G."/>
            <person name="Pagani I."/>
            <person name="Daligault H."/>
            <person name="Detter J.C."/>
            <person name="Han C."/>
            <person name="Land M."/>
            <person name="Hauser L."/>
            <person name="Markowitz V."/>
            <person name="Cheng J.-F."/>
            <person name="Hugenholtz P."/>
            <person name="Woyke T."/>
            <person name="Wu D."/>
            <person name="Verbarg S."/>
            <person name="Frueling A."/>
            <person name="Brambilla E."/>
            <person name="Klenk H.-P."/>
            <person name="Eisen J.A."/>
        </authorList>
    </citation>
    <scope>NUCLEOTIDE SEQUENCE</scope>
    <source>
        <strain>DSM 1100</strain>
    </source>
</reference>